<dbReference type="GO" id="GO:0016740">
    <property type="term" value="F:transferase activity"/>
    <property type="evidence" value="ECO:0007669"/>
    <property type="project" value="UniProtKB-KW"/>
</dbReference>
<dbReference type="RefSeq" id="WP_354471167.1">
    <property type="nucleotide sequence ID" value="NZ_JBEPSB010000003.1"/>
</dbReference>
<evidence type="ECO:0000256" key="1">
    <source>
        <dbReference type="ARBA" id="ARBA00005715"/>
    </source>
</evidence>
<reference evidence="9 10" key="1">
    <citation type="submission" date="2024-06" db="EMBL/GenBank/DDBJ databases">
        <title>Sorghum-associated microbial communities from plants grown in Nebraska, USA.</title>
        <authorList>
            <person name="Schachtman D."/>
        </authorList>
    </citation>
    <scope>NUCLEOTIDE SEQUENCE [LARGE SCALE GENOMIC DNA]</scope>
    <source>
        <strain evidence="9 10">736</strain>
    </source>
</reference>
<evidence type="ECO:0000259" key="8">
    <source>
        <dbReference type="Pfam" id="PF17042"/>
    </source>
</evidence>
<feature type="domain" description="Four-carbon acid sugar kinase nucleotide binding" evidence="8">
    <location>
        <begin position="244"/>
        <end position="415"/>
    </location>
</feature>
<dbReference type="EC" id="2.7.1.220" evidence="9"/>
<name>A0ABV2PG81_9BACI</name>
<sequence>MKIGVIADDLTGANATGVCLSKKAFRSATVVFGGEIPKNSSLNALCFDTDSRYVQPQIAAQRVLRVQKQLDMWGADVIAKRIDSTVRGNLGSEIDALLEIKANRIAVVIVTYPDSGRSVTGGYLLVDGVPVEKTDVAKDPMNPITDSHVPSILQKQSHHKVTHITLSCVLQGQLALREQLVQQIEEGSRIIVIDAISNEDIDVIAEAMVTIKDFDVMPVDPGPLTAAYGYAKTAQSVKNNKIIVTVGSITSLTGYQLQYVIDKRNANPVYVNPQQLASVSSSWDEEIARATAEAFEKLFSEDVLIITTYSPRTEKLDLWTLAKEQNVPEEIVAKRITEGLAMITNQVVQHAKSRINGSFSSGGDVTAAICAISGAEAIQLYDEVLPRAAFGRFIGGTFDGIPVVTKGGTVGDKHSIDECIQYLINNKEEGRVTI</sequence>
<organism evidence="9 10">
    <name type="scientific">Lysinibacillus parviboronicapiens</name>
    <dbReference type="NCBI Taxonomy" id="436516"/>
    <lineage>
        <taxon>Bacteria</taxon>
        <taxon>Bacillati</taxon>
        <taxon>Bacillota</taxon>
        <taxon>Bacilli</taxon>
        <taxon>Bacillales</taxon>
        <taxon>Bacillaceae</taxon>
        <taxon>Lysinibacillus</taxon>
    </lineage>
</organism>
<dbReference type="SUPFAM" id="SSF142764">
    <property type="entry name" value="YgbK-like"/>
    <property type="match status" value="1"/>
</dbReference>
<evidence type="ECO:0000256" key="5">
    <source>
        <dbReference type="ARBA" id="ARBA00022840"/>
    </source>
</evidence>
<comment type="caution">
    <text evidence="9">The sequence shown here is derived from an EMBL/GenBank/DDBJ whole genome shotgun (WGS) entry which is preliminary data.</text>
</comment>
<evidence type="ECO:0000256" key="4">
    <source>
        <dbReference type="ARBA" id="ARBA00022777"/>
    </source>
</evidence>
<evidence type="ECO:0000256" key="6">
    <source>
        <dbReference type="ARBA" id="ARBA00023277"/>
    </source>
</evidence>
<dbReference type="Pfam" id="PF17042">
    <property type="entry name" value="NBD_C"/>
    <property type="match status" value="1"/>
</dbReference>
<keyword evidence="6" id="KW-0119">Carbohydrate metabolism</keyword>
<protein>
    <submittedName>
        <fullName evidence="9">Uncharacterized protein YgbK (DUF1537 family)</fullName>
        <ecNumber evidence="9">2.7.1.219</ecNumber>
        <ecNumber evidence="9">2.7.1.220</ecNumber>
    </submittedName>
</protein>
<comment type="similarity">
    <text evidence="1">Belongs to the four-carbon acid sugar kinase family.</text>
</comment>
<keyword evidence="5" id="KW-0067">ATP-binding</keyword>
<accession>A0ABV2PG81</accession>
<dbReference type="Proteomes" id="UP001549363">
    <property type="component" value="Unassembled WGS sequence"/>
</dbReference>
<dbReference type="Gene3D" id="3.40.50.10840">
    <property type="entry name" value="Putative sugar-binding, N-terminal domain"/>
    <property type="match status" value="1"/>
</dbReference>
<dbReference type="EC" id="2.7.1.219" evidence="9"/>
<dbReference type="Gene3D" id="3.40.980.20">
    <property type="entry name" value="Four-carbon acid sugar kinase, nucleotide binding domain"/>
    <property type="match status" value="1"/>
</dbReference>
<evidence type="ECO:0000313" key="10">
    <source>
        <dbReference type="Proteomes" id="UP001549363"/>
    </source>
</evidence>
<dbReference type="Pfam" id="PF07005">
    <property type="entry name" value="SBD_N"/>
    <property type="match status" value="1"/>
</dbReference>
<dbReference type="InterPro" id="IPR042213">
    <property type="entry name" value="NBD_C_sf"/>
</dbReference>
<feature type="domain" description="Four-carbon acid sugar kinase N-terminal" evidence="7">
    <location>
        <begin position="3"/>
        <end position="227"/>
    </location>
</feature>
<keyword evidence="2 9" id="KW-0808">Transferase</keyword>
<proteinExistence type="inferred from homology"/>
<keyword evidence="4" id="KW-0418">Kinase</keyword>
<evidence type="ECO:0000256" key="3">
    <source>
        <dbReference type="ARBA" id="ARBA00022741"/>
    </source>
</evidence>
<evidence type="ECO:0000313" key="9">
    <source>
        <dbReference type="EMBL" id="MET4559950.1"/>
    </source>
</evidence>
<gene>
    <name evidence="9" type="ORF">ABIA69_001093</name>
</gene>
<dbReference type="EMBL" id="JBEPSB010000003">
    <property type="protein sequence ID" value="MET4559950.1"/>
    <property type="molecule type" value="Genomic_DNA"/>
</dbReference>
<dbReference type="InterPro" id="IPR037051">
    <property type="entry name" value="4-carb_acid_sugar_kinase_N_sf"/>
</dbReference>
<keyword evidence="3" id="KW-0547">Nucleotide-binding</keyword>
<dbReference type="InterPro" id="IPR010737">
    <property type="entry name" value="4-carb_acid_sugar_kinase_N"/>
</dbReference>
<evidence type="ECO:0000259" key="7">
    <source>
        <dbReference type="Pfam" id="PF07005"/>
    </source>
</evidence>
<keyword evidence="10" id="KW-1185">Reference proteome</keyword>
<evidence type="ECO:0000256" key="2">
    <source>
        <dbReference type="ARBA" id="ARBA00022679"/>
    </source>
</evidence>
<dbReference type="InterPro" id="IPR031475">
    <property type="entry name" value="NBD_C"/>
</dbReference>